<dbReference type="Gene3D" id="1.20.1260.10">
    <property type="match status" value="1"/>
</dbReference>
<name>A0A1M6X785_XYLRU</name>
<sequence length="134" mass="14908">MIYGLTKGTDFEKLCDGAAKAEAAEVMTYYALARMAKEQGYPEEVSETFIEMANQEAVHAGFYATLNGKYNADIWQIAENYAAGEEKGEEQVNQFAQAFRAAGMNEAADEMEIFAKQEGHHGATLRAMIEKYKK</sequence>
<feature type="domain" description="Rubrerythrin diiron-binding" evidence="1">
    <location>
        <begin position="18"/>
        <end position="128"/>
    </location>
</feature>
<evidence type="ECO:0000313" key="2">
    <source>
        <dbReference type="EMBL" id="SHL01872.1"/>
    </source>
</evidence>
<evidence type="ECO:0000313" key="3">
    <source>
        <dbReference type="Proteomes" id="UP000184130"/>
    </source>
</evidence>
<protein>
    <submittedName>
        <fullName evidence="2">Rubrerythrin</fullName>
    </submittedName>
</protein>
<dbReference type="GO" id="GO:0046872">
    <property type="term" value="F:metal ion binding"/>
    <property type="evidence" value="ECO:0007669"/>
    <property type="project" value="InterPro"/>
</dbReference>
<dbReference type="RefSeq" id="WP_073210078.1">
    <property type="nucleotide sequence ID" value="NZ_FRBD01000019.1"/>
</dbReference>
<dbReference type="OrthoDB" id="9799749at2"/>
<dbReference type="PANTHER" id="PTHR43339:SF1">
    <property type="entry name" value="RUBRERYTHRIN"/>
    <property type="match status" value="1"/>
</dbReference>
<dbReference type="PANTHER" id="PTHR43339">
    <property type="entry name" value="RUBRERYTHRIN-RELATED"/>
    <property type="match status" value="1"/>
</dbReference>
<accession>A0A1M6X785</accession>
<dbReference type="EMBL" id="FRBD01000019">
    <property type="protein sequence ID" value="SHL01872.1"/>
    <property type="molecule type" value="Genomic_DNA"/>
</dbReference>
<dbReference type="Proteomes" id="UP000184130">
    <property type="component" value="Unassembled WGS sequence"/>
</dbReference>
<dbReference type="GO" id="GO:0016491">
    <property type="term" value="F:oxidoreductase activity"/>
    <property type="evidence" value="ECO:0007669"/>
    <property type="project" value="InterPro"/>
</dbReference>
<reference evidence="2 3" key="1">
    <citation type="submission" date="2016-11" db="EMBL/GenBank/DDBJ databases">
        <authorList>
            <person name="Jaros S."/>
            <person name="Januszkiewicz K."/>
            <person name="Wedrychowicz H."/>
        </authorList>
    </citation>
    <scope>NUCLEOTIDE SEQUENCE [LARGE SCALE GENOMIC DNA]</scope>
    <source>
        <strain evidence="2 3">KHT3</strain>
    </source>
</reference>
<dbReference type="InterPro" id="IPR012347">
    <property type="entry name" value="Ferritin-like"/>
</dbReference>
<dbReference type="Pfam" id="PF02915">
    <property type="entry name" value="Rubrerythrin"/>
    <property type="match status" value="1"/>
</dbReference>
<dbReference type="AlphaFoldDB" id="A0A1M6X785"/>
<dbReference type="InterPro" id="IPR052773">
    <property type="entry name" value="Anaerobic_Peroxidase-Rel"/>
</dbReference>
<dbReference type="InterPro" id="IPR009078">
    <property type="entry name" value="Ferritin-like_SF"/>
</dbReference>
<dbReference type="InterPro" id="IPR003251">
    <property type="entry name" value="Rr_diiron-bd_dom"/>
</dbReference>
<evidence type="ECO:0000259" key="1">
    <source>
        <dbReference type="Pfam" id="PF02915"/>
    </source>
</evidence>
<organism evidence="2 3">
    <name type="scientific">Xylanibacter ruminicola</name>
    <name type="common">Prevotella ruminicola</name>
    <dbReference type="NCBI Taxonomy" id="839"/>
    <lineage>
        <taxon>Bacteria</taxon>
        <taxon>Pseudomonadati</taxon>
        <taxon>Bacteroidota</taxon>
        <taxon>Bacteroidia</taxon>
        <taxon>Bacteroidales</taxon>
        <taxon>Prevotellaceae</taxon>
        <taxon>Xylanibacter</taxon>
    </lineage>
</organism>
<dbReference type="SUPFAM" id="SSF47240">
    <property type="entry name" value="Ferritin-like"/>
    <property type="match status" value="1"/>
</dbReference>
<proteinExistence type="predicted"/>
<gene>
    <name evidence="2" type="ORF">SAMN05216463_11953</name>
</gene>